<organism evidence="9 10">
    <name type="scientific">Diplogelasinospora grovesii</name>
    <dbReference type="NCBI Taxonomy" id="303347"/>
    <lineage>
        <taxon>Eukaryota</taxon>
        <taxon>Fungi</taxon>
        <taxon>Dikarya</taxon>
        <taxon>Ascomycota</taxon>
        <taxon>Pezizomycotina</taxon>
        <taxon>Sordariomycetes</taxon>
        <taxon>Sordariomycetidae</taxon>
        <taxon>Sordariales</taxon>
        <taxon>Diplogelasinosporaceae</taxon>
        <taxon>Diplogelasinospora</taxon>
    </lineage>
</organism>
<feature type="compositionally biased region" description="Polar residues" evidence="6">
    <location>
        <begin position="377"/>
        <end position="389"/>
    </location>
</feature>
<feature type="transmembrane region" description="Helical" evidence="7">
    <location>
        <begin position="190"/>
        <end position="212"/>
    </location>
</feature>
<feature type="transmembrane region" description="Helical" evidence="7">
    <location>
        <begin position="224"/>
        <end position="246"/>
    </location>
</feature>
<dbReference type="Pfam" id="PF20684">
    <property type="entry name" value="Fung_rhodopsin"/>
    <property type="match status" value="1"/>
</dbReference>
<dbReference type="InterPro" id="IPR049326">
    <property type="entry name" value="Rhodopsin_dom_fungi"/>
</dbReference>
<dbReference type="GO" id="GO:0016020">
    <property type="term" value="C:membrane"/>
    <property type="evidence" value="ECO:0007669"/>
    <property type="project" value="UniProtKB-SubCell"/>
</dbReference>
<evidence type="ECO:0000256" key="7">
    <source>
        <dbReference type="SAM" id="Phobius"/>
    </source>
</evidence>
<accession>A0AAN6NBQ9</accession>
<keyword evidence="3 7" id="KW-1133">Transmembrane helix</keyword>
<feature type="transmembrane region" description="Helical" evidence="7">
    <location>
        <begin position="22"/>
        <end position="44"/>
    </location>
</feature>
<dbReference type="EMBL" id="MU853770">
    <property type="protein sequence ID" value="KAK3942849.1"/>
    <property type="molecule type" value="Genomic_DNA"/>
</dbReference>
<name>A0AAN6NBQ9_9PEZI</name>
<protein>
    <recommendedName>
        <fullName evidence="8">Rhodopsin domain-containing protein</fullName>
    </recommendedName>
</protein>
<comment type="subcellular location">
    <subcellularLocation>
        <location evidence="1">Membrane</location>
        <topology evidence="1">Multi-pass membrane protein</topology>
    </subcellularLocation>
</comment>
<feature type="region of interest" description="Disordered" evidence="6">
    <location>
        <begin position="302"/>
        <end position="326"/>
    </location>
</feature>
<proteinExistence type="inferred from homology"/>
<feature type="transmembrane region" description="Helical" evidence="7">
    <location>
        <begin position="110"/>
        <end position="130"/>
    </location>
</feature>
<evidence type="ECO:0000256" key="5">
    <source>
        <dbReference type="ARBA" id="ARBA00038359"/>
    </source>
</evidence>
<evidence type="ECO:0000259" key="8">
    <source>
        <dbReference type="Pfam" id="PF20684"/>
    </source>
</evidence>
<evidence type="ECO:0000256" key="1">
    <source>
        <dbReference type="ARBA" id="ARBA00004141"/>
    </source>
</evidence>
<comment type="caution">
    <text evidence="9">The sequence shown here is derived from an EMBL/GenBank/DDBJ whole genome shotgun (WGS) entry which is preliminary data.</text>
</comment>
<feature type="transmembrane region" description="Helical" evidence="7">
    <location>
        <begin position="266"/>
        <end position="291"/>
    </location>
</feature>
<feature type="region of interest" description="Disordered" evidence="6">
    <location>
        <begin position="377"/>
        <end position="414"/>
    </location>
</feature>
<sequence>MSSPNAAVTWYQTQPEVISENAFYGVLWLGVGLCAISFCLRSYVRFIYFRMLLVDDYLMLTALILLIAIASVLQVWLQDIYLMIRVQNGLAIPGADFFDRMSSGLRADGIAILLFIIGVWIIKLNFLLFFYRLGHQITQYLIFWWVALVIVVGCGAAGVGVIPYDCMFGDIMHIITQCSSESSVGHIYDVYKASVVVDVCSDAIIICFPIIILWNTRISIKQKLILSSVFCLVSFTIAVTIIRGSIFGGLYKSLDQVDRKVFDTTWVLFWFFIQYIVSFIVACLVSFRSLWARRREQRSRDEFDKQRLADHRSPGQTPSAQSGSLKAKLKKIQDTLLDTFNDFDDETLKSRDEFIKLRPPQARMTIDFSQGVYPWSSTHTTSKTQVESQETTRADTESVQSLNPAHLRDAGSQV</sequence>
<evidence type="ECO:0000256" key="4">
    <source>
        <dbReference type="ARBA" id="ARBA00023136"/>
    </source>
</evidence>
<comment type="similarity">
    <text evidence="5">Belongs to the SAT4 family.</text>
</comment>
<evidence type="ECO:0000256" key="6">
    <source>
        <dbReference type="SAM" id="MobiDB-lite"/>
    </source>
</evidence>
<feature type="compositionally biased region" description="Basic and acidic residues" evidence="6">
    <location>
        <begin position="302"/>
        <end position="313"/>
    </location>
</feature>
<gene>
    <name evidence="9" type="ORF">QBC46DRAFT_423853</name>
</gene>
<evidence type="ECO:0000256" key="3">
    <source>
        <dbReference type="ARBA" id="ARBA00022989"/>
    </source>
</evidence>
<feature type="transmembrane region" description="Helical" evidence="7">
    <location>
        <begin position="56"/>
        <end position="77"/>
    </location>
</feature>
<dbReference type="PANTHER" id="PTHR33048:SF162">
    <property type="entry name" value="SATRATOXIN BIOSYNTHESIS SC1 CLUSTER PROTEIN 4"/>
    <property type="match status" value="1"/>
</dbReference>
<evidence type="ECO:0000313" key="10">
    <source>
        <dbReference type="Proteomes" id="UP001303473"/>
    </source>
</evidence>
<dbReference type="AlphaFoldDB" id="A0AAN6NBQ9"/>
<feature type="compositionally biased region" description="Polar residues" evidence="6">
    <location>
        <begin position="314"/>
        <end position="324"/>
    </location>
</feature>
<keyword evidence="2 7" id="KW-0812">Transmembrane</keyword>
<dbReference type="Proteomes" id="UP001303473">
    <property type="component" value="Unassembled WGS sequence"/>
</dbReference>
<keyword evidence="10" id="KW-1185">Reference proteome</keyword>
<dbReference type="InterPro" id="IPR052337">
    <property type="entry name" value="SAT4-like"/>
</dbReference>
<keyword evidence="4 7" id="KW-0472">Membrane</keyword>
<feature type="domain" description="Rhodopsin" evidence="8">
    <location>
        <begin position="40"/>
        <end position="292"/>
    </location>
</feature>
<evidence type="ECO:0000313" key="9">
    <source>
        <dbReference type="EMBL" id="KAK3942849.1"/>
    </source>
</evidence>
<evidence type="ECO:0000256" key="2">
    <source>
        <dbReference type="ARBA" id="ARBA00022692"/>
    </source>
</evidence>
<dbReference type="PANTHER" id="PTHR33048">
    <property type="entry name" value="PTH11-LIKE INTEGRAL MEMBRANE PROTEIN (AFU_ORTHOLOGUE AFUA_5G11245)"/>
    <property type="match status" value="1"/>
</dbReference>
<reference evidence="10" key="1">
    <citation type="journal article" date="2023" name="Mol. Phylogenet. Evol.">
        <title>Genome-scale phylogeny and comparative genomics of the fungal order Sordariales.</title>
        <authorList>
            <person name="Hensen N."/>
            <person name="Bonometti L."/>
            <person name="Westerberg I."/>
            <person name="Brannstrom I.O."/>
            <person name="Guillou S."/>
            <person name="Cros-Aarteil S."/>
            <person name="Calhoun S."/>
            <person name="Haridas S."/>
            <person name="Kuo A."/>
            <person name="Mondo S."/>
            <person name="Pangilinan J."/>
            <person name="Riley R."/>
            <person name="LaButti K."/>
            <person name="Andreopoulos B."/>
            <person name="Lipzen A."/>
            <person name="Chen C."/>
            <person name="Yan M."/>
            <person name="Daum C."/>
            <person name="Ng V."/>
            <person name="Clum A."/>
            <person name="Steindorff A."/>
            <person name="Ohm R.A."/>
            <person name="Martin F."/>
            <person name="Silar P."/>
            <person name="Natvig D.O."/>
            <person name="Lalanne C."/>
            <person name="Gautier V."/>
            <person name="Ament-Velasquez S.L."/>
            <person name="Kruys A."/>
            <person name="Hutchinson M.I."/>
            <person name="Powell A.J."/>
            <person name="Barry K."/>
            <person name="Miller A.N."/>
            <person name="Grigoriev I.V."/>
            <person name="Debuchy R."/>
            <person name="Gladieux P."/>
            <person name="Hiltunen Thoren M."/>
            <person name="Johannesson H."/>
        </authorList>
    </citation>
    <scope>NUCLEOTIDE SEQUENCE [LARGE SCALE GENOMIC DNA]</scope>
    <source>
        <strain evidence="10">CBS 340.73</strain>
    </source>
</reference>
<feature type="transmembrane region" description="Helical" evidence="7">
    <location>
        <begin position="142"/>
        <end position="162"/>
    </location>
</feature>